<evidence type="ECO:0000313" key="1">
    <source>
        <dbReference type="EMBL" id="XCI77786.1"/>
    </source>
</evidence>
<dbReference type="EMBL" id="PP429227">
    <property type="protein sequence ID" value="XCI77786.1"/>
    <property type="molecule type" value="Genomic_DNA"/>
</dbReference>
<reference evidence="1" key="1">
    <citation type="submission" date="2024-03" db="EMBL/GenBank/DDBJ databases">
        <authorList>
            <person name="Chantapakul B."/>
            <person name="Wang S."/>
        </authorList>
    </citation>
    <scope>NUCLEOTIDE SEQUENCE</scope>
</reference>
<organism evidence="1">
    <name type="scientific">Rhizobium phage IG49</name>
    <dbReference type="NCBI Taxonomy" id="3129228"/>
    <lineage>
        <taxon>Viruses</taxon>
        <taxon>Duplodnaviria</taxon>
        <taxon>Heunggongvirae</taxon>
        <taxon>Uroviricota</taxon>
        <taxon>Caudoviricetes</taxon>
    </lineage>
</organism>
<accession>A0AAU8HZF7</accession>
<proteinExistence type="predicted"/>
<name>A0AAU8HZF7_9CAUD</name>
<protein>
    <submittedName>
        <fullName evidence="1">Uncharacterized protein</fullName>
    </submittedName>
</protein>
<sequence length="84" mass="9818">MATFVSKNFFNDSNFLMYQNGDERVFIGRFKYSRSPIKKSHFKSFLVKNKIEVEVYVELCKTLPPLKALVELGFDLDAILYAKK</sequence>
<gene>
    <name evidence="1" type="ORF">VGRTQORK_CDS0173</name>
</gene>